<evidence type="ECO:0000256" key="1">
    <source>
        <dbReference type="SAM" id="MobiDB-lite"/>
    </source>
</evidence>
<feature type="region of interest" description="Disordered" evidence="1">
    <location>
        <begin position="54"/>
        <end position="99"/>
    </location>
</feature>
<dbReference type="Proteomes" id="UP000735874">
    <property type="component" value="Unassembled WGS sequence"/>
</dbReference>
<dbReference type="VEuPathDB" id="FungiDB:PC110_g6907"/>
<evidence type="ECO:0000313" key="3">
    <source>
        <dbReference type="EMBL" id="KAG2936433.1"/>
    </source>
</evidence>
<organism evidence="2 4">
    <name type="scientific">Phytophthora cactorum</name>
    <dbReference type="NCBI Taxonomy" id="29920"/>
    <lineage>
        <taxon>Eukaryota</taxon>
        <taxon>Sar</taxon>
        <taxon>Stramenopiles</taxon>
        <taxon>Oomycota</taxon>
        <taxon>Peronosporomycetes</taxon>
        <taxon>Peronosporales</taxon>
        <taxon>Peronosporaceae</taxon>
        <taxon>Phytophthora</taxon>
    </lineage>
</organism>
<dbReference type="EMBL" id="RCMI01000089">
    <property type="protein sequence ID" value="KAG2936433.1"/>
    <property type="molecule type" value="Genomic_DNA"/>
</dbReference>
<accession>A0A8T0ZII1</accession>
<name>A0A8T0ZII1_9STRA</name>
<proteinExistence type="predicted"/>
<dbReference type="Proteomes" id="UP000774804">
    <property type="component" value="Unassembled WGS sequence"/>
</dbReference>
<evidence type="ECO:0000313" key="2">
    <source>
        <dbReference type="EMBL" id="KAG2862746.1"/>
    </source>
</evidence>
<reference evidence="2" key="1">
    <citation type="submission" date="2018-10" db="EMBL/GenBank/DDBJ databases">
        <title>Effector identification in a new, highly contiguous assembly of the strawberry crown rot pathogen Phytophthora cactorum.</title>
        <authorList>
            <person name="Armitage A.D."/>
            <person name="Nellist C.F."/>
            <person name="Bates H."/>
            <person name="Vickerstaff R.J."/>
            <person name="Harrison R.J."/>
        </authorList>
    </citation>
    <scope>NUCLEOTIDE SEQUENCE</scope>
    <source>
        <strain evidence="2">15-7</strain>
        <strain evidence="3">4032</strain>
    </source>
</reference>
<protein>
    <submittedName>
        <fullName evidence="2">Uncharacterized protein</fullName>
    </submittedName>
</protein>
<sequence>MAVDYFWSVAKCYKIFELHVGSQKKAWHAKKSRVTVGGELKNRALGEECARRQLGSAGQQRLEGPATSEAASGSQEGRKDRLEHSTARQNHSQRFRRHRTSAFRPVISLAARFPSFSRAISERTPSVEIFSNRLTA</sequence>
<evidence type="ECO:0000313" key="4">
    <source>
        <dbReference type="Proteomes" id="UP000735874"/>
    </source>
</evidence>
<comment type="caution">
    <text evidence="2">The sequence shown here is derived from an EMBL/GenBank/DDBJ whole genome shotgun (WGS) entry which is preliminary data.</text>
</comment>
<feature type="compositionally biased region" description="Basic and acidic residues" evidence="1">
    <location>
        <begin position="76"/>
        <end position="86"/>
    </location>
</feature>
<gene>
    <name evidence="2" type="ORF">PC113_g6033</name>
    <name evidence="3" type="ORF">PC115_g4600</name>
</gene>
<dbReference type="AlphaFoldDB" id="A0A8T0ZII1"/>
<dbReference type="EMBL" id="RCMG01000120">
    <property type="protein sequence ID" value="KAG2862746.1"/>
    <property type="molecule type" value="Genomic_DNA"/>
</dbReference>